<accession>A0A1G5AQL6</accession>
<protein>
    <submittedName>
        <fullName evidence="12">Two-component system, OmpR family, response regulator RstA</fullName>
    </submittedName>
</protein>
<dbReference type="SUPFAM" id="SSF46894">
    <property type="entry name" value="C-terminal effector domain of the bipartite response regulators"/>
    <property type="match status" value="1"/>
</dbReference>
<proteinExistence type="predicted"/>
<gene>
    <name evidence="12" type="ORF">SAMN05216233_101381</name>
</gene>
<dbReference type="InterPro" id="IPR036388">
    <property type="entry name" value="WH-like_DNA-bd_sf"/>
</dbReference>
<evidence type="ECO:0000256" key="6">
    <source>
        <dbReference type="ARBA" id="ARBA00023125"/>
    </source>
</evidence>
<reference evidence="12 13" key="1">
    <citation type="submission" date="2016-10" db="EMBL/GenBank/DDBJ databases">
        <authorList>
            <person name="de Groot N.N."/>
        </authorList>
    </citation>
    <scope>NUCLEOTIDE SEQUENCE [LARGE SCALE GENOMIC DNA]</scope>
    <source>
        <strain evidence="12 13">AA1</strain>
    </source>
</reference>
<organism evidence="12 13">
    <name type="scientific">Desulfoluna spongiiphila</name>
    <dbReference type="NCBI Taxonomy" id="419481"/>
    <lineage>
        <taxon>Bacteria</taxon>
        <taxon>Pseudomonadati</taxon>
        <taxon>Thermodesulfobacteriota</taxon>
        <taxon>Desulfobacteria</taxon>
        <taxon>Desulfobacterales</taxon>
        <taxon>Desulfolunaceae</taxon>
        <taxon>Desulfoluna</taxon>
    </lineage>
</organism>
<dbReference type="PANTHER" id="PTHR48111:SF47">
    <property type="entry name" value="TRANSCRIPTIONAL REGULATORY PROTEIN RSTA"/>
    <property type="match status" value="1"/>
</dbReference>
<feature type="domain" description="Response regulatory" evidence="10">
    <location>
        <begin position="6"/>
        <end position="119"/>
    </location>
</feature>
<sequence>MEKKIPLLLVEDDNRLAPMIKEYLDNNGFHVTWERRGDCAEKRLAECSPKVIVLDIMLPGLDGFSICRAVRPTFTGPILMLTAKGDDIDHVVGLELGADDYVAKPVTPRVLLARLTALLRRTQAEAEPRHATDTFTFGSLVIDTRDRNAFLSGDPLSLTTNEFNLLTLLASRAGEVVSRDEISTTIRGVAYDGQDRSVDVLVSRVRKKVGDDPKRPKRIKTVWAAGYLLVTTAWDDPA</sequence>
<dbReference type="InterPro" id="IPR039420">
    <property type="entry name" value="WalR-like"/>
</dbReference>
<dbReference type="GO" id="GO:0000156">
    <property type="term" value="F:phosphorelay response regulator activity"/>
    <property type="evidence" value="ECO:0007669"/>
    <property type="project" value="TreeGrafter"/>
</dbReference>
<dbReference type="Gene3D" id="6.10.250.690">
    <property type="match status" value="1"/>
</dbReference>
<name>A0A1G5AQL6_9BACT</name>
<evidence type="ECO:0000256" key="7">
    <source>
        <dbReference type="ARBA" id="ARBA00023163"/>
    </source>
</evidence>
<dbReference type="Pfam" id="PF00072">
    <property type="entry name" value="Response_reg"/>
    <property type="match status" value="1"/>
</dbReference>
<evidence type="ECO:0000259" key="11">
    <source>
        <dbReference type="PROSITE" id="PS51755"/>
    </source>
</evidence>
<keyword evidence="2" id="KW-0963">Cytoplasm</keyword>
<evidence type="ECO:0000313" key="13">
    <source>
        <dbReference type="Proteomes" id="UP000198870"/>
    </source>
</evidence>
<feature type="DNA-binding region" description="OmpR/PhoB-type" evidence="9">
    <location>
        <begin position="132"/>
        <end position="231"/>
    </location>
</feature>
<dbReference type="SMART" id="SM00448">
    <property type="entry name" value="REC"/>
    <property type="match status" value="1"/>
</dbReference>
<dbReference type="CDD" id="cd00383">
    <property type="entry name" value="trans_reg_C"/>
    <property type="match status" value="1"/>
</dbReference>
<evidence type="ECO:0000313" key="12">
    <source>
        <dbReference type="EMBL" id="SCX80168.1"/>
    </source>
</evidence>
<evidence type="ECO:0000256" key="3">
    <source>
        <dbReference type="ARBA" id="ARBA00022553"/>
    </source>
</evidence>
<feature type="modified residue" description="4-aspartylphosphate" evidence="8">
    <location>
        <position position="55"/>
    </location>
</feature>
<dbReference type="GO" id="GO:0000976">
    <property type="term" value="F:transcription cis-regulatory region binding"/>
    <property type="evidence" value="ECO:0007669"/>
    <property type="project" value="TreeGrafter"/>
</dbReference>
<dbReference type="GO" id="GO:0006355">
    <property type="term" value="P:regulation of DNA-templated transcription"/>
    <property type="evidence" value="ECO:0007669"/>
    <property type="project" value="InterPro"/>
</dbReference>
<evidence type="ECO:0000256" key="1">
    <source>
        <dbReference type="ARBA" id="ARBA00004496"/>
    </source>
</evidence>
<dbReference type="InterPro" id="IPR001867">
    <property type="entry name" value="OmpR/PhoB-type_DNA-bd"/>
</dbReference>
<dbReference type="EMBL" id="FMUX01000001">
    <property type="protein sequence ID" value="SCX80168.1"/>
    <property type="molecule type" value="Genomic_DNA"/>
</dbReference>
<comment type="subcellular location">
    <subcellularLocation>
        <location evidence="1">Cytoplasm</location>
    </subcellularLocation>
</comment>
<keyword evidence="4" id="KW-0902">Two-component regulatory system</keyword>
<dbReference type="PROSITE" id="PS50110">
    <property type="entry name" value="RESPONSE_REGULATORY"/>
    <property type="match status" value="1"/>
</dbReference>
<dbReference type="InterPro" id="IPR011006">
    <property type="entry name" value="CheY-like_superfamily"/>
</dbReference>
<dbReference type="SMART" id="SM00862">
    <property type="entry name" value="Trans_reg_C"/>
    <property type="match status" value="1"/>
</dbReference>
<keyword evidence="7" id="KW-0804">Transcription</keyword>
<dbReference type="GO" id="GO:0005829">
    <property type="term" value="C:cytosol"/>
    <property type="evidence" value="ECO:0007669"/>
    <property type="project" value="TreeGrafter"/>
</dbReference>
<dbReference type="STRING" id="419481.SAMN05216233_101381"/>
<dbReference type="GO" id="GO:0032993">
    <property type="term" value="C:protein-DNA complex"/>
    <property type="evidence" value="ECO:0007669"/>
    <property type="project" value="TreeGrafter"/>
</dbReference>
<dbReference type="Pfam" id="PF00486">
    <property type="entry name" value="Trans_reg_C"/>
    <property type="match status" value="1"/>
</dbReference>
<dbReference type="InterPro" id="IPR001789">
    <property type="entry name" value="Sig_transdc_resp-reg_receiver"/>
</dbReference>
<dbReference type="PANTHER" id="PTHR48111">
    <property type="entry name" value="REGULATOR OF RPOS"/>
    <property type="match status" value="1"/>
</dbReference>
<dbReference type="Gene3D" id="3.40.50.2300">
    <property type="match status" value="1"/>
</dbReference>
<keyword evidence="5" id="KW-0805">Transcription regulation</keyword>
<keyword evidence="3 8" id="KW-0597">Phosphoprotein</keyword>
<keyword evidence="6 9" id="KW-0238">DNA-binding</keyword>
<dbReference type="SUPFAM" id="SSF52172">
    <property type="entry name" value="CheY-like"/>
    <property type="match status" value="1"/>
</dbReference>
<evidence type="ECO:0000256" key="5">
    <source>
        <dbReference type="ARBA" id="ARBA00023015"/>
    </source>
</evidence>
<evidence type="ECO:0000256" key="9">
    <source>
        <dbReference type="PROSITE-ProRule" id="PRU01091"/>
    </source>
</evidence>
<dbReference type="OrthoDB" id="9793321at2"/>
<dbReference type="InterPro" id="IPR016032">
    <property type="entry name" value="Sig_transdc_resp-reg_C-effctor"/>
</dbReference>
<dbReference type="Proteomes" id="UP000198870">
    <property type="component" value="Unassembled WGS sequence"/>
</dbReference>
<dbReference type="AlphaFoldDB" id="A0A1G5AQL6"/>
<keyword evidence="13" id="KW-1185">Reference proteome</keyword>
<evidence type="ECO:0000259" key="10">
    <source>
        <dbReference type="PROSITE" id="PS50110"/>
    </source>
</evidence>
<dbReference type="RefSeq" id="WP_092207679.1">
    <property type="nucleotide sequence ID" value="NZ_FMUX01000001.1"/>
</dbReference>
<evidence type="ECO:0000256" key="4">
    <source>
        <dbReference type="ARBA" id="ARBA00023012"/>
    </source>
</evidence>
<dbReference type="PROSITE" id="PS51755">
    <property type="entry name" value="OMPR_PHOB"/>
    <property type="match status" value="1"/>
</dbReference>
<dbReference type="Gene3D" id="1.10.10.10">
    <property type="entry name" value="Winged helix-like DNA-binding domain superfamily/Winged helix DNA-binding domain"/>
    <property type="match status" value="1"/>
</dbReference>
<feature type="domain" description="OmpR/PhoB-type" evidence="11">
    <location>
        <begin position="132"/>
        <end position="231"/>
    </location>
</feature>
<dbReference type="FunFam" id="1.10.10.10:FF:000099">
    <property type="entry name" value="Two-component system response regulator TorR"/>
    <property type="match status" value="1"/>
</dbReference>
<evidence type="ECO:0000256" key="8">
    <source>
        <dbReference type="PROSITE-ProRule" id="PRU00169"/>
    </source>
</evidence>
<evidence type="ECO:0000256" key="2">
    <source>
        <dbReference type="ARBA" id="ARBA00022490"/>
    </source>
</evidence>